<evidence type="ECO:0008006" key="4">
    <source>
        <dbReference type="Google" id="ProtNLM"/>
    </source>
</evidence>
<evidence type="ECO:0000256" key="1">
    <source>
        <dbReference type="SAM" id="Coils"/>
    </source>
</evidence>
<accession>A0A9D2TY52</accession>
<name>A0A9D2TY52_9FIRM</name>
<evidence type="ECO:0000313" key="2">
    <source>
        <dbReference type="EMBL" id="HJD29384.1"/>
    </source>
</evidence>
<evidence type="ECO:0000313" key="3">
    <source>
        <dbReference type="Proteomes" id="UP000823892"/>
    </source>
</evidence>
<organism evidence="2 3">
    <name type="scientific">Candidatus Blautia avicola</name>
    <dbReference type="NCBI Taxonomy" id="2838483"/>
    <lineage>
        <taxon>Bacteria</taxon>
        <taxon>Bacillati</taxon>
        <taxon>Bacillota</taxon>
        <taxon>Clostridia</taxon>
        <taxon>Lachnospirales</taxon>
        <taxon>Lachnospiraceae</taxon>
        <taxon>Blautia</taxon>
    </lineage>
</organism>
<reference evidence="2" key="1">
    <citation type="journal article" date="2021" name="PeerJ">
        <title>Extensive microbial diversity within the chicken gut microbiome revealed by metagenomics and culture.</title>
        <authorList>
            <person name="Gilroy R."/>
            <person name="Ravi A."/>
            <person name="Getino M."/>
            <person name="Pursley I."/>
            <person name="Horton D.L."/>
            <person name="Alikhan N.F."/>
            <person name="Baker D."/>
            <person name="Gharbi K."/>
            <person name="Hall N."/>
            <person name="Watson M."/>
            <person name="Adriaenssens E.M."/>
            <person name="Foster-Nyarko E."/>
            <person name="Jarju S."/>
            <person name="Secka A."/>
            <person name="Antonio M."/>
            <person name="Oren A."/>
            <person name="Chaudhuri R.R."/>
            <person name="La Ragione R."/>
            <person name="Hildebrand F."/>
            <person name="Pallen M.J."/>
        </authorList>
    </citation>
    <scope>NUCLEOTIDE SEQUENCE</scope>
    <source>
        <strain evidence="2">ChiBcec6-4105</strain>
    </source>
</reference>
<dbReference type="EMBL" id="DWUY01000234">
    <property type="protein sequence ID" value="HJD29384.1"/>
    <property type="molecule type" value="Genomic_DNA"/>
</dbReference>
<keyword evidence="1" id="KW-0175">Coiled coil</keyword>
<dbReference type="AlphaFoldDB" id="A0A9D2TY52"/>
<comment type="caution">
    <text evidence="2">The sequence shown here is derived from an EMBL/GenBank/DDBJ whole genome shotgun (WGS) entry which is preliminary data.</text>
</comment>
<dbReference type="Proteomes" id="UP000823892">
    <property type="component" value="Unassembled WGS sequence"/>
</dbReference>
<feature type="coiled-coil region" evidence="1">
    <location>
        <begin position="23"/>
        <end position="85"/>
    </location>
</feature>
<dbReference type="Gene3D" id="1.10.287.950">
    <property type="entry name" value="Methyl-accepting chemotaxis protein"/>
    <property type="match status" value="1"/>
</dbReference>
<proteinExistence type="predicted"/>
<sequence length="265" mass="28247">MASRIKGITVEIGGDTSGLEKSLAAVNNSIKKTQSQLRDVNNLLKLDPSNTILLAQKQELLQAAIGDTEKKLEALEQAQEDVAKAFERGDIGKDQYMAFQREVEETRGTMNRYRTDLSGLQSEQERLSSNTERLNKLFAATGSSVDDYADVLGSRLVTAIRNGTASSDQLKTAVEKIGKAVTGGKADIKQLTDALDTVDDGQVVRNLINDLNDVGDAAQGAADDIGEIAQATKGAALMEAADQLSVVGDKIQDVGDKAVSAYAET</sequence>
<protein>
    <recommendedName>
        <fullName evidence="4">Phage tail tape measure protein</fullName>
    </recommendedName>
</protein>
<gene>
    <name evidence="2" type="ORF">H9914_10405</name>
</gene>
<reference evidence="2" key="2">
    <citation type="submission" date="2021-04" db="EMBL/GenBank/DDBJ databases">
        <authorList>
            <person name="Gilroy R."/>
        </authorList>
    </citation>
    <scope>NUCLEOTIDE SEQUENCE</scope>
    <source>
        <strain evidence="2">ChiBcec6-4105</strain>
    </source>
</reference>
<feature type="non-terminal residue" evidence="2">
    <location>
        <position position="265"/>
    </location>
</feature>